<dbReference type="NCBIfam" id="TIGR02887">
    <property type="entry name" value="spore_ger_x_C"/>
    <property type="match status" value="1"/>
</dbReference>
<dbReference type="eggNOG" id="ENOG502Z849">
    <property type="taxonomic scope" value="Bacteria"/>
</dbReference>
<gene>
    <name evidence="11" type="ORF">EL26_17780</name>
</gene>
<evidence type="ECO:0000256" key="6">
    <source>
        <dbReference type="ARBA" id="ARBA00023139"/>
    </source>
</evidence>
<dbReference type="Gene3D" id="3.30.300.210">
    <property type="entry name" value="Nutrient germinant receptor protein C, domain 3"/>
    <property type="match status" value="1"/>
</dbReference>
<evidence type="ECO:0000256" key="7">
    <source>
        <dbReference type="ARBA" id="ARBA00023288"/>
    </source>
</evidence>
<evidence type="ECO:0000256" key="2">
    <source>
        <dbReference type="ARBA" id="ARBA00007886"/>
    </source>
</evidence>
<dbReference type="Proteomes" id="UP000027931">
    <property type="component" value="Unassembled WGS sequence"/>
</dbReference>
<dbReference type="STRING" id="1157490.EL26_17780"/>
<keyword evidence="5" id="KW-0472">Membrane</keyword>
<name>A0A074LLQ6_9BACL</name>
<dbReference type="InterPro" id="IPR038501">
    <property type="entry name" value="Spore_GerAC_C_sf"/>
</dbReference>
<keyword evidence="12" id="KW-1185">Reference proteome</keyword>
<evidence type="ECO:0000259" key="9">
    <source>
        <dbReference type="Pfam" id="PF05504"/>
    </source>
</evidence>
<dbReference type="InterPro" id="IPR057336">
    <property type="entry name" value="GerAC_N"/>
</dbReference>
<dbReference type="AlphaFoldDB" id="A0A074LLQ6"/>
<dbReference type="Pfam" id="PF25198">
    <property type="entry name" value="Spore_GerAC_N"/>
    <property type="match status" value="1"/>
</dbReference>
<evidence type="ECO:0000256" key="3">
    <source>
        <dbReference type="ARBA" id="ARBA00022544"/>
    </source>
</evidence>
<keyword evidence="7" id="KW-0449">Lipoprotein</keyword>
<evidence type="ECO:0000256" key="5">
    <source>
        <dbReference type="ARBA" id="ARBA00023136"/>
    </source>
</evidence>
<dbReference type="GO" id="GO:0016020">
    <property type="term" value="C:membrane"/>
    <property type="evidence" value="ECO:0007669"/>
    <property type="project" value="UniProtKB-SubCell"/>
</dbReference>
<dbReference type="InterPro" id="IPR046953">
    <property type="entry name" value="Spore_GerAC-like_C"/>
</dbReference>
<evidence type="ECO:0000313" key="11">
    <source>
        <dbReference type="EMBL" id="KEO82019.1"/>
    </source>
</evidence>
<organism evidence="11 12">
    <name type="scientific">Tumebacillus flagellatus</name>
    <dbReference type="NCBI Taxonomy" id="1157490"/>
    <lineage>
        <taxon>Bacteria</taxon>
        <taxon>Bacillati</taxon>
        <taxon>Bacillota</taxon>
        <taxon>Bacilli</taxon>
        <taxon>Bacillales</taxon>
        <taxon>Alicyclobacillaceae</taxon>
        <taxon>Tumebacillus</taxon>
    </lineage>
</organism>
<keyword evidence="4" id="KW-0732">Signal</keyword>
<protein>
    <submittedName>
        <fullName evidence="11">Uncharacterized protein</fullName>
    </submittedName>
</protein>
<evidence type="ECO:0000313" key="12">
    <source>
        <dbReference type="Proteomes" id="UP000027931"/>
    </source>
</evidence>
<reference evidence="11 12" key="1">
    <citation type="journal article" date="2013" name="Int. J. Syst. Evol. Microbiol.">
        <title>Tumebacillus flagellatus sp. nov., an alpha-amylase/pullulanase-producing bacterium isolated from cassava wastewater.</title>
        <authorList>
            <person name="Wang Q."/>
            <person name="Xie N."/>
            <person name="Qin Y."/>
            <person name="Shen N."/>
            <person name="Zhu J."/>
            <person name="Mi H."/>
            <person name="Huang R."/>
        </authorList>
    </citation>
    <scope>NUCLEOTIDE SEQUENCE [LARGE SCALE GENOMIC DNA]</scope>
    <source>
        <strain evidence="11 12">GST4</strain>
    </source>
</reference>
<dbReference type="EMBL" id="JMIR01000029">
    <property type="protein sequence ID" value="KEO82019.1"/>
    <property type="molecule type" value="Genomic_DNA"/>
</dbReference>
<dbReference type="PANTHER" id="PTHR35789">
    <property type="entry name" value="SPORE GERMINATION PROTEIN B3"/>
    <property type="match status" value="1"/>
</dbReference>
<dbReference type="InterPro" id="IPR008844">
    <property type="entry name" value="Spore_GerAC-like"/>
</dbReference>
<accession>A0A074LLQ6</accession>
<dbReference type="PROSITE" id="PS51257">
    <property type="entry name" value="PROKAR_LIPOPROTEIN"/>
    <property type="match status" value="1"/>
</dbReference>
<feature type="domain" description="Spore germination protein N-terminal" evidence="10">
    <location>
        <begin position="29"/>
        <end position="209"/>
    </location>
</feature>
<keyword evidence="6" id="KW-0564">Palmitate</keyword>
<comment type="similarity">
    <text evidence="2">Belongs to the GerABKC lipoprotein family.</text>
</comment>
<dbReference type="PANTHER" id="PTHR35789:SF1">
    <property type="entry name" value="SPORE GERMINATION PROTEIN B3"/>
    <property type="match status" value="1"/>
</dbReference>
<comment type="subcellular location">
    <subcellularLocation>
        <location evidence="1">Membrane</location>
        <topology evidence="1">Lipid-anchor</topology>
    </subcellularLocation>
</comment>
<evidence type="ECO:0000256" key="1">
    <source>
        <dbReference type="ARBA" id="ARBA00004635"/>
    </source>
</evidence>
<proteinExistence type="inferred from homology"/>
<dbReference type="GO" id="GO:0009847">
    <property type="term" value="P:spore germination"/>
    <property type="evidence" value="ECO:0007669"/>
    <property type="project" value="InterPro"/>
</dbReference>
<keyword evidence="3" id="KW-0309">Germination</keyword>
<comment type="caution">
    <text evidence="11">The sequence shown here is derived from an EMBL/GenBank/DDBJ whole genome shotgun (WGS) entry which is preliminary data.</text>
</comment>
<feature type="compositionally biased region" description="Gly residues" evidence="8">
    <location>
        <begin position="224"/>
        <end position="234"/>
    </location>
</feature>
<dbReference type="OrthoDB" id="9816067at2"/>
<dbReference type="Pfam" id="PF05504">
    <property type="entry name" value="Spore_GerAC"/>
    <property type="match status" value="1"/>
</dbReference>
<feature type="domain" description="Spore germination GerAC-like C-terminal" evidence="9">
    <location>
        <begin position="270"/>
        <end position="436"/>
    </location>
</feature>
<sequence length="445" mass="49197">MKKHNVRRMLLSLLVVTLTASVFGTGCYDRVELEGMAFVVGMGLDKGPDNTVDVTVRIAVPSEMAGGSGGGSSGGGVQLGASRPLTVRANTIAGALTLLNATVERRISLLHLTTIFIGEDVAKEGMLNFIGPLVRMRDFRRTVSYFVVPGEARELFQVNQPVLEKSPSRFNESISEIGRNTGLTVTNKLHEFLIVTEGANEDPVAPVLAINKKVQQQAEENKSAGGGQGGGMGSEGKQKGNRQEMMSDSGVSFKPGKIVRMGGNSIEFVGTAIFKKDKLVTYLDGIETRMLLMIRGDLQRTQMDFPDPQEQGKYEALEIKHARSPQMNLDLESDPIRIEIKQKLEGDLVGVQSSIDYTEEGNMRVLEDSIKKTLKEKEEALMNRLFHEYQVAPFGTFRRARSHFWTQHELEQYPFRDKLKDAKVNIEVDLNIRRIGVQLAPVTSK</sequence>
<evidence type="ECO:0000256" key="8">
    <source>
        <dbReference type="SAM" id="MobiDB-lite"/>
    </source>
</evidence>
<dbReference type="RefSeq" id="WP_038091566.1">
    <property type="nucleotide sequence ID" value="NZ_JMIR01000029.1"/>
</dbReference>
<feature type="region of interest" description="Disordered" evidence="8">
    <location>
        <begin position="216"/>
        <end position="254"/>
    </location>
</feature>
<evidence type="ECO:0000256" key="4">
    <source>
        <dbReference type="ARBA" id="ARBA00022729"/>
    </source>
</evidence>
<evidence type="ECO:0000259" key="10">
    <source>
        <dbReference type="Pfam" id="PF25198"/>
    </source>
</evidence>